<accession>N6W522</accession>
<dbReference type="InterPro" id="IPR003731">
    <property type="entry name" value="Di-Nase_FeMo-co_biosynth"/>
</dbReference>
<dbReference type="HOGENOM" id="CLU_151263_0_0_11"/>
<protein>
    <recommendedName>
        <fullName evidence="1">Dinitrogenase iron-molybdenum cofactor biosynthesis domain-containing protein</fullName>
    </recommendedName>
</protein>
<dbReference type="Proteomes" id="UP000013015">
    <property type="component" value="Unassembled WGS sequence"/>
</dbReference>
<dbReference type="OrthoDB" id="2082835at2"/>
<dbReference type="PATRIC" id="fig|888050.3.peg.1470"/>
<sequence length="110" mass="12141">MRIALPVNGEDLDPRWGKAHDVVVTEVDHGEISSWELHEVEWDRLHDEGPHGTHHARIVRFLIANKVDTVVIDHAGQSMLNTMAKMGLRVITGQTGSARQAALRAAAPQP</sequence>
<feature type="domain" description="Dinitrogenase iron-molybdenum cofactor biosynthesis" evidence="1">
    <location>
        <begin position="9"/>
        <end position="103"/>
    </location>
</feature>
<dbReference type="eggNOG" id="COG1433">
    <property type="taxonomic scope" value="Bacteria"/>
</dbReference>
<dbReference type="Gene3D" id="3.30.420.130">
    <property type="entry name" value="Dinitrogenase iron-molybdenum cofactor biosynthesis domain"/>
    <property type="match status" value="1"/>
</dbReference>
<evidence type="ECO:0000259" key="1">
    <source>
        <dbReference type="Pfam" id="PF02579"/>
    </source>
</evidence>
<evidence type="ECO:0000313" key="2">
    <source>
        <dbReference type="EMBL" id="ENO17625.1"/>
    </source>
</evidence>
<gene>
    <name evidence="2" type="ORF">HMPREF9004_1535</name>
</gene>
<dbReference type="InterPro" id="IPR036105">
    <property type="entry name" value="DiNase_FeMo-co_biosyn_sf"/>
</dbReference>
<keyword evidence="3" id="KW-1185">Reference proteome</keyword>
<proteinExistence type="predicted"/>
<comment type="caution">
    <text evidence="2">The sequence shown here is derived from an EMBL/GenBank/DDBJ whole genome shotgun (WGS) entry which is preliminary data.</text>
</comment>
<dbReference type="EMBL" id="AQHZ01000024">
    <property type="protein sequence ID" value="ENO17625.1"/>
    <property type="molecule type" value="Genomic_DNA"/>
</dbReference>
<evidence type="ECO:0000313" key="3">
    <source>
        <dbReference type="Proteomes" id="UP000013015"/>
    </source>
</evidence>
<dbReference type="STRING" id="888050.HMPREF9004_1535"/>
<dbReference type="Pfam" id="PF02579">
    <property type="entry name" value="Nitro_FeMo-Co"/>
    <property type="match status" value="1"/>
</dbReference>
<reference evidence="2 3" key="1">
    <citation type="submission" date="2013-03" db="EMBL/GenBank/DDBJ databases">
        <title>Reference genome for the Human Microbiome Project.</title>
        <authorList>
            <person name="Aqrawi P."/>
            <person name="Ayvaz T."/>
            <person name="Bess C."/>
            <person name="Blankenburg K."/>
            <person name="Coyle M."/>
            <person name="Deng J."/>
            <person name="Forbes L."/>
            <person name="Fowler G."/>
            <person name="Francisco L."/>
            <person name="Fu Q."/>
            <person name="Gibbs R."/>
            <person name="Gross S."/>
            <person name="Gubbala S."/>
            <person name="Hale W."/>
            <person name="Hemphill L."/>
            <person name="Highlander S."/>
            <person name="Hirani K."/>
            <person name="Jackson L."/>
            <person name="Jakkamsetti A."/>
            <person name="Javaid M."/>
            <person name="Jayaseelan J.C."/>
            <person name="Jiang H."/>
            <person name="Joshi V."/>
            <person name="Korchina V."/>
            <person name="Kovar C."/>
            <person name="Lara F."/>
            <person name="Lee S."/>
            <person name="Liu Y."/>
            <person name="Mata R."/>
            <person name="Mathew T."/>
            <person name="Munidasa M."/>
            <person name="Muzny D."/>
            <person name="Nazareth L."/>
            <person name="Ngo R."/>
            <person name="Nguyen L."/>
            <person name="Nguyen N."/>
            <person name="Okwuonu G."/>
            <person name="Ongeri F."/>
            <person name="Palculict T."/>
            <person name="Patil S."/>
            <person name="Petrosino J."/>
            <person name="Pham C."/>
            <person name="Pham P."/>
            <person name="Pu L.-L."/>
            <person name="Qin X."/>
            <person name="Qu J."/>
            <person name="Reid J."/>
            <person name="Ross M."/>
            <person name="Ruth R."/>
            <person name="Saada N."/>
            <person name="San Lucas F."/>
            <person name="Santibanez J."/>
            <person name="Shang Y."/>
            <person name="Simmons D."/>
            <person name="Song X.-Z."/>
            <person name="Tang L.-Y."/>
            <person name="Thornton R."/>
            <person name="Warren J."/>
            <person name="Weissenberger G."/>
            <person name="Wilczek-Boney K."/>
            <person name="Worley K."/>
            <person name="Youmans B."/>
            <person name="Zhang J."/>
            <person name="Zhang L."/>
            <person name="Zhao Z."/>
            <person name="Zhou C."/>
            <person name="Zhu D."/>
            <person name="Zhu Y."/>
        </authorList>
    </citation>
    <scope>NUCLEOTIDE SEQUENCE [LARGE SCALE GENOMIC DNA]</scope>
    <source>
        <strain evidence="2 3">F0333</strain>
    </source>
</reference>
<dbReference type="SUPFAM" id="SSF53146">
    <property type="entry name" value="Nitrogenase accessory factor-like"/>
    <property type="match status" value="1"/>
</dbReference>
<dbReference type="RefSeq" id="WP_005964012.1">
    <property type="nucleotide sequence ID" value="NZ_CP040505.1"/>
</dbReference>
<name>N6W522_9ACTO</name>
<organism evidence="2 3">
    <name type="scientific">Schaalia cardiffensis F0333</name>
    <dbReference type="NCBI Taxonomy" id="888050"/>
    <lineage>
        <taxon>Bacteria</taxon>
        <taxon>Bacillati</taxon>
        <taxon>Actinomycetota</taxon>
        <taxon>Actinomycetes</taxon>
        <taxon>Actinomycetales</taxon>
        <taxon>Actinomycetaceae</taxon>
        <taxon>Schaalia</taxon>
    </lineage>
</organism>
<dbReference type="AlphaFoldDB" id="N6W522"/>